<proteinExistence type="predicted"/>
<reference evidence="4" key="1">
    <citation type="submission" date="2016-05" db="EMBL/GenBank/DDBJ databases">
        <title>Paenibacillus oryzae. sp. nov., isolated from the rice root.</title>
        <authorList>
            <person name="Zhang J."/>
            <person name="Zhang X."/>
        </authorList>
    </citation>
    <scope>NUCLEOTIDE SEQUENCE [LARGE SCALE GENOMIC DNA]</scope>
    <source>
        <strain evidence="4">KCTC13222</strain>
    </source>
</reference>
<dbReference type="InterPro" id="IPR051532">
    <property type="entry name" value="Ester_Hydrolysis_Enzymes"/>
</dbReference>
<protein>
    <recommendedName>
        <fullName evidence="2">SGNH hydrolase-type esterase domain-containing protein</fullName>
    </recommendedName>
</protein>
<dbReference type="InterPro" id="IPR036514">
    <property type="entry name" value="SGNH_hydro_sf"/>
</dbReference>
<evidence type="ECO:0000259" key="2">
    <source>
        <dbReference type="Pfam" id="PF13472"/>
    </source>
</evidence>
<feature type="transmembrane region" description="Helical" evidence="1">
    <location>
        <begin position="6"/>
        <end position="24"/>
    </location>
</feature>
<dbReference type="AlphaFoldDB" id="A0A1C1A7Y3"/>
<dbReference type="PANTHER" id="PTHR30383">
    <property type="entry name" value="THIOESTERASE 1/PROTEASE 1/LYSOPHOSPHOLIPASE L1"/>
    <property type="match status" value="1"/>
</dbReference>
<name>A0A1C1A7Y3_9BACL</name>
<evidence type="ECO:0000256" key="1">
    <source>
        <dbReference type="SAM" id="Phobius"/>
    </source>
</evidence>
<dbReference type="SUPFAM" id="SSF52266">
    <property type="entry name" value="SGNH hydrolase"/>
    <property type="match status" value="1"/>
</dbReference>
<dbReference type="PANTHER" id="PTHR30383:SF5">
    <property type="entry name" value="SGNH HYDROLASE-TYPE ESTERASE DOMAIN-CONTAINING PROTEIN"/>
    <property type="match status" value="1"/>
</dbReference>
<keyword evidence="1" id="KW-1133">Transmembrane helix</keyword>
<evidence type="ECO:0000313" key="4">
    <source>
        <dbReference type="Proteomes" id="UP000093309"/>
    </source>
</evidence>
<dbReference type="Pfam" id="PF13472">
    <property type="entry name" value="Lipase_GDSL_2"/>
    <property type="match status" value="1"/>
</dbReference>
<keyword evidence="4" id="KW-1185">Reference proteome</keyword>
<dbReference type="EMBL" id="LYPC01000010">
    <property type="protein sequence ID" value="OCT16712.1"/>
    <property type="molecule type" value="Genomic_DNA"/>
</dbReference>
<organism evidence="3 4">
    <name type="scientific">Paenibacillus pectinilyticus</name>
    <dbReference type="NCBI Taxonomy" id="512399"/>
    <lineage>
        <taxon>Bacteria</taxon>
        <taxon>Bacillati</taxon>
        <taxon>Bacillota</taxon>
        <taxon>Bacilli</taxon>
        <taxon>Bacillales</taxon>
        <taxon>Paenibacillaceae</taxon>
        <taxon>Paenibacillus</taxon>
    </lineage>
</organism>
<accession>A0A1C1A7Y3</accession>
<comment type="caution">
    <text evidence="3">The sequence shown here is derived from an EMBL/GenBank/DDBJ whole genome shotgun (WGS) entry which is preliminary data.</text>
</comment>
<dbReference type="RefSeq" id="WP_065850799.1">
    <property type="nucleotide sequence ID" value="NZ_LYPC01000010.1"/>
</dbReference>
<keyword evidence="1" id="KW-0472">Membrane</keyword>
<gene>
    <name evidence="3" type="ORF">A8709_08575</name>
</gene>
<sequence length="242" mass="28467">MVIVIIIIFLMITFLVWLIGYWGIASIPFERKARSGQVKVACVGDSLTYGLYVRNWYRNSYPKVLGRMLGKNFHVRNYGLSNRTGMETGNRPYQAEKRYRQSLSFAPDVVFIMFGTNDSKPNNWRGEKEFIRQYKKLIQSYREVPSSPAIYLLTPPTPYYVEGKTEGNMKFEIRKPEIMEIRDAVIEISQEWELKVIDINRKTDKHREWFTYDGIHTNVGGSEAIARTVYDEFKEEFQTKRQ</sequence>
<feature type="domain" description="SGNH hydrolase-type esterase" evidence="2">
    <location>
        <begin position="42"/>
        <end position="223"/>
    </location>
</feature>
<dbReference type="InterPro" id="IPR013830">
    <property type="entry name" value="SGNH_hydro"/>
</dbReference>
<dbReference type="STRING" id="512399.A8709_08575"/>
<dbReference type="Gene3D" id="3.40.50.1110">
    <property type="entry name" value="SGNH hydrolase"/>
    <property type="match status" value="1"/>
</dbReference>
<dbReference type="GO" id="GO:0004622">
    <property type="term" value="F:phosphatidylcholine lysophospholipase activity"/>
    <property type="evidence" value="ECO:0007669"/>
    <property type="project" value="TreeGrafter"/>
</dbReference>
<dbReference type="Proteomes" id="UP000093309">
    <property type="component" value="Unassembled WGS sequence"/>
</dbReference>
<keyword evidence="1" id="KW-0812">Transmembrane</keyword>
<evidence type="ECO:0000313" key="3">
    <source>
        <dbReference type="EMBL" id="OCT16712.1"/>
    </source>
</evidence>